<name>A0A2I1M5N0_9BIFI</name>
<feature type="transmembrane region" description="Helical" evidence="2">
    <location>
        <begin position="34"/>
        <end position="54"/>
    </location>
</feature>
<evidence type="ECO:0000313" key="5">
    <source>
        <dbReference type="Proteomes" id="UP000242263"/>
    </source>
</evidence>
<keyword evidence="2" id="KW-0472">Membrane</keyword>
<keyword evidence="2" id="KW-1133">Transmembrane helix</keyword>
<dbReference type="EMBL" id="PKGU01000002">
    <property type="protein sequence ID" value="PKZ15442.1"/>
    <property type="molecule type" value="Genomic_DNA"/>
</dbReference>
<gene>
    <name evidence="4" type="ORF">CYJ32_03445</name>
</gene>
<dbReference type="RefSeq" id="WP_049227281.1">
    <property type="nucleotide sequence ID" value="NZ_JAHACM010000003.1"/>
</dbReference>
<dbReference type="Proteomes" id="UP000242263">
    <property type="component" value="Unassembled WGS sequence"/>
</dbReference>
<dbReference type="Pfam" id="PF13399">
    <property type="entry name" value="LytR_C"/>
    <property type="match status" value="1"/>
</dbReference>
<evidence type="ECO:0000259" key="3">
    <source>
        <dbReference type="Pfam" id="PF13399"/>
    </source>
</evidence>
<evidence type="ECO:0000256" key="1">
    <source>
        <dbReference type="SAM" id="MobiDB-lite"/>
    </source>
</evidence>
<feature type="domain" description="LytR/CpsA/Psr regulator C-terminal" evidence="3">
    <location>
        <begin position="137"/>
        <end position="218"/>
    </location>
</feature>
<dbReference type="Gene3D" id="3.30.70.2390">
    <property type="match status" value="1"/>
</dbReference>
<reference evidence="4 5" key="1">
    <citation type="submission" date="2017-12" db="EMBL/GenBank/DDBJ databases">
        <title>Phylogenetic diversity of female urinary microbiome.</title>
        <authorList>
            <person name="Thomas-White K."/>
            <person name="Wolfe A.J."/>
        </authorList>
    </citation>
    <scope>NUCLEOTIDE SEQUENCE [LARGE SCALE GENOMIC DNA]</scope>
    <source>
        <strain evidence="4 5">UMB0064</strain>
    </source>
</reference>
<keyword evidence="2" id="KW-0812">Transmembrane</keyword>
<dbReference type="AlphaFoldDB" id="A0A2I1M5N0"/>
<feature type="compositionally biased region" description="Low complexity" evidence="1">
    <location>
        <begin position="106"/>
        <end position="131"/>
    </location>
</feature>
<feature type="compositionally biased region" description="Basic and acidic residues" evidence="1">
    <location>
        <begin position="83"/>
        <end position="105"/>
    </location>
</feature>
<proteinExistence type="predicted"/>
<sequence>MAQTKSDYPRDEFDAFSAVAGGAHRGKKTILARVMPFIIAMIVAALCALAFLTWTNDWLGENGLNISPSTTTSKKVASAKKSASKDTTSKKDADAQSEKSEKTTEDSSSNSSESQNSQQDQQAQQQPAAQADKSKAVYVYNGTGVSGLAATKAQTLKNAGYTNVTPANPSGTGLPSANTVWYVNDADKATADDIAAQLGISGVQKVSGLSNGDIAVVIMQR</sequence>
<accession>A0A2I1M5N0</accession>
<evidence type="ECO:0000256" key="2">
    <source>
        <dbReference type="SAM" id="Phobius"/>
    </source>
</evidence>
<feature type="region of interest" description="Disordered" evidence="1">
    <location>
        <begin position="65"/>
        <end position="131"/>
    </location>
</feature>
<comment type="caution">
    <text evidence="4">The sequence shown here is derived from an EMBL/GenBank/DDBJ whole genome shotgun (WGS) entry which is preliminary data.</text>
</comment>
<organism evidence="4 5">
    <name type="scientific">Alloscardovia omnicolens</name>
    <dbReference type="NCBI Taxonomy" id="419015"/>
    <lineage>
        <taxon>Bacteria</taxon>
        <taxon>Bacillati</taxon>
        <taxon>Actinomycetota</taxon>
        <taxon>Actinomycetes</taxon>
        <taxon>Bifidobacteriales</taxon>
        <taxon>Bifidobacteriaceae</taxon>
        <taxon>Alloscardovia</taxon>
    </lineage>
</organism>
<protein>
    <submittedName>
        <fullName evidence="4">Cell wall integrity and stress response protein 1</fullName>
    </submittedName>
</protein>
<dbReference type="InterPro" id="IPR027381">
    <property type="entry name" value="LytR/CpsA/Psr_C"/>
</dbReference>
<feature type="compositionally biased region" description="Low complexity" evidence="1">
    <location>
        <begin position="69"/>
        <end position="81"/>
    </location>
</feature>
<evidence type="ECO:0000313" key="4">
    <source>
        <dbReference type="EMBL" id="PKZ15442.1"/>
    </source>
</evidence>